<evidence type="ECO:0000313" key="2">
    <source>
        <dbReference type="EMBL" id="JAB65932.1"/>
    </source>
</evidence>
<dbReference type="InterPro" id="IPR021773">
    <property type="entry name" value="TPC11"/>
</dbReference>
<dbReference type="CTD" id="38391"/>
<reference evidence="2" key="1">
    <citation type="submission" date="2013-07" db="EMBL/GenBank/DDBJ databases">
        <title>Midgut Transcriptome Profiling of Anoplphora glabripennis, a Lignocellulose Degrading, Wood-Boring Cerambycid.</title>
        <authorList>
            <person name="Scully E.D."/>
            <person name="Hoover K."/>
            <person name="Carlson J.E."/>
            <person name="Tien M."/>
            <person name="Geib S.M."/>
        </authorList>
    </citation>
    <scope>NUCLEOTIDE SEQUENCE</scope>
</reference>
<organism evidence="2">
    <name type="scientific">Anoplophora glabripennis</name>
    <name type="common">Asian longhorn beetle</name>
    <name type="synonym">Anoplophora nobilis</name>
    <dbReference type="NCBI Taxonomy" id="217634"/>
    <lineage>
        <taxon>Eukaryota</taxon>
        <taxon>Metazoa</taxon>
        <taxon>Ecdysozoa</taxon>
        <taxon>Arthropoda</taxon>
        <taxon>Hexapoda</taxon>
        <taxon>Insecta</taxon>
        <taxon>Pterygota</taxon>
        <taxon>Neoptera</taxon>
        <taxon>Endopterygota</taxon>
        <taxon>Coleoptera</taxon>
        <taxon>Polyphaga</taxon>
        <taxon>Cucujiformia</taxon>
        <taxon>Chrysomeloidea</taxon>
        <taxon>Cerambycidae</taxon>
        <taxon>Lamiinae</taxon>
        <taxon>Lamiini</taxon>
        <taxon>Anoplophora</taxon>
    </lineage>
</organism>
<dbReference type="OrthoDB" id="6278596at2759"/>
<name>V5GW77_ANOGL</name>
<feature type="non-terminal residue" evidence="2">
    <location>
        <position position="485"/>
    </location>
</feature>
<protein>
    <submittedName>
        <fullName evidence="2">Trafficking protein particle complex subunit</fullName>
    </submittedName>
</protein>
<dbReference type="PANTHER" id="PTHR14374:SF0">
    <property type="entry name" value="TRAFFICKING PROTEIN PARTICLE COMPLEX SUBUNIT 11"/>
    <property type="match status" value="1"/>
</dbReference>
<sequence>MQVNQINMDFPSELCVKPLALVGVSGLDTLNNAIHKAIWETFNNNRRAERAPVLFKLINNAYEFPVCKPKRSSYDWYIPKGILKKNWMNKHLYEIPAVIVIFYDLDWNDPQWSEKMIECASRVQSMRAALEGRNCRITVVLIQHTLSLPAGEDVLASEKAITLCSSCELNSQSLFVLPHGDHLQGYTIRLENAFYEFSQTYYHNEVKNIKSHKEHLNKNAHHYLYIRHQFKMGFLNELKHDIHTAHKHYTHAYNNLLEVRIVDTNASEIRTVAGFINYKLCRLMFALNLPRDAISQFKAHIDRFKNRMGFQELAFEHYAWLSKQYSVFGDIFDEAVKLGLPAVQTQHPGIYYQQAAQYATMRKKICQELCSSVATYPHPDPLGVIHLEFYGQRPWRPGKVTAEPPDPQLELNGIHAIQFLEKQINHSNIIIALHGMAISQYKTYRCPRTRRHLVLQMADEYYNSKDYGKSLTLLTHMLWDFRTER</sequence>
<dbReference type="GeneID" id="108913603"/>
<dbReference type="PANTHER" id="PTHR14374">
    <property type="entry name" value="FOIE GRAS"/>
    <property type="match status" value="1"/>
</dbReference>
<evidence type="ECO:0000259" key="1">
    <source>
        <dbReference type="Pfam" id="PF11817"/>
    </source>
</evidence>
<dbReference type="Pfam" id="PF11817">
    <property type="entry name" value="Foie-gras_1"/>
    <property type="match status" value="1"/>
</dbReference>
<feature type="domain" description="Trafficking protein particle complex subunit 11" evidence="1">
    <location>
        <begin position="267"/>
        <end position="485"/>
    </location>
</feature>
<dbReference type="GO" id="GO:0005737">
    <property type="term" value="C:cytoplasm"/>
    <property type="evidence" value="ECO:0007669"/>
    <property type="project" value="TreeGrafter"/>
</dbReference>
<accession>V5GW77</accession>
<dbReference type="KEGG" id="agb:108913603"/>
<proteinExistence type="predicted"/>
<dbReference type="EMBL" id="GALX01002534">
    <property type="protein sequence ID" value="JAB65932.1"/>
    <property type="molecule type" value="Transcribed_RNA"/>
</dbReference>
<dbReference type="AlphaFoldDB" id="V5GW77"/>
<gene>
    <name evidence="2" type="primary">TPC11</name>
</gene>